<dbReference type="Proteomes" id="UP001234880">
    <property type="component" value="Unassembled WGS sequence"/>
</dbReference>
<evidence type="ECO:0000259" key="2">
    <source>
        <dbReference type="Pfam" id="PF02517"/>
    </source>
</evidence>
<feature type="domain" description="CAAX prenyl protease 2/Lysostaphin resistance protein A-like" evidence="2">
    <location>
        <begin position="107"/>
        <end position="197"/>
    </location>
</feature>
<sequence length="278" mass="29150">MMKLVWQILAVVAVGAVGGQGATAVRDNPWLSLLLGGVTAVLSVVVYRWAVGRTERRPVTELAREGARGSLLRGLVIGVTMFGCVIANLYVYGAYEVHGFGSLTGAVGLVGFMTGAAVTEELMFRGLLFRLVERGLGTYIALVLSGAVFGAAHLLNKDATLLGAAAIAIEAGGMLAAAYAATRSLWLPIGLHFGWNFAESGIFGTEVSGNGDTHGLMDASTSGAELITGGEFGPEASVYSVLFGALLTIAFLWLARRRGHIVPRQRDERVNALATLAR</sequence>
<keyword evidence="3" id="KW-0378">Hydrolase</keyword>
<protein>
    <submittedName>
        <fullName evidence="3">Membrane protease YdiL (CAAX protease family)</fullName>
    </submittedName>
</protein>
<gene>
    <name evidence="3" type="ORF">JOF35_003647</name>
</gene>
<feature type="transmembrane region" description="Helical" evidence="1">
    <location>
        <begin position="136"/>
        <end position="155"/>
    </location>
</feature>
<reference evidence="3 4" key="1">
    <citation type="submission" date="2023-07" db="EMBL/GenBank/DDBJ databases">
        <title>Sequencing the genomes of 1000 actinobacteria strains.</title>
        <authorList>
            <person name="Klenk H.-P."/>
        </authorList>
    </citation>
    <scope>NUCLEOTIDE SEQUENCE [LARGE SCALE GENOMIC DNA]</scope>
    <source>
        <strain evidence="3 4">DSM 41600</strain>
    </source>
</reference>
<keyword evidence="1" id="KW-0812">Transmembrane</keyword>
<keyword evidence="1" id="KW-1133">Transmembrane helix</keyword>
<dbReference type="InterPro" id="IPR003675">
    <property type="entry name" value="Rce1/LyrA-like_dom"/>
</dbReference>
<keyword evidence="4" id="KW-1185">Reference proteome</keyword>
<feature type="transmembrane region" description="Helical" evidence="1">
    <location>
        <begin position="71"/>
        <end position="91"/>
    </location>
</feature>
<dbReference type="Pfam" id="PF02517">
    <property type="entry name" value="Rce1-like"/>
    <property type="match status" value="1"/>
</dbReference>
<dbReference type="PANTHER" id="PTHR39430:SF1">
    <property type="entry name" value="PROTEASE"/>
    <property type="match status" value="1"/>
</dbReference>
<comment type="caution">
    <text evidence="3">The sequence shown here is derived from an EMBL/GenBank/DDBJ whole genome shotgun (WGS) entry which is preliminary data.</text>
</comment>
<feature type="transmembrane region" description="Helical" evidence="1">
    <location>
        <begin position="29"/>
        <end position="50"/>
    </location>
</feature>
<evidence type="ECO:0000313" key="4">
    <source>
        <dbReference type="Proteomes" id="UP001234880"/>
    </source>
</evidence>
<dbReference type="GO" id="GO:0008233">
    <property type="term" value="F:peptidase activity"/>
    <property type="evidence" value="ECO:0007669"/>
    <property type="project" value="UniProtKB-KW"/>
</dbReference>
<keyword evidence="1" id="KW-0472">Membrane</keyword>
<evidence type="ECO:0000256" key="1">
    <source>
        <dbReference type="SAM" id="Phobius"/>
    </source>
</evidence>
<accession>A0ABT9KSG0</accession>
<dbReference type="GO" id="GO:0006508">
    <property type="term" value="P:proteolysis"/>
    <property type="evidence" value="ECO:0007669"/>
    <property type="project" value="UniProtKB-KW"/>
</dbReference>
<dbReference type="EMBL" id="JAURUE010000001">
    <property type="protein sequence ID" value="MDP9611370.1"/>
    <property type="molecule type" value="Genomic_DNA"/>
</dbReference>
<keyword evidence="3" id="KW-0645">Protease</keyword>
<dbReference type="PANTHER" id="PTHR39430">
    <property type="entry name" value="MEMBRANE-ASSOCIATED PROTEASE-RELATED"/>
    <property type="match status" value="1"/>
</dbReference>
<name>A0ABT9KSG0_9ACTN</name>
<organism evidence="3 4">
    <name type="scientific">Streptomyces demainii</name>
    <dbReference type="NCBI Taxonomy" id="588122"/>
    <lineage>
        <taxon>Bacteria</taxon>
        <taxon>Bacillati</taxon>
        <taxon>Actinomycetota</taxon>
        <taxon>Actinomycetes</taxon>
        <taxon>Kitasatosporales</taxon>
        <taxon>Streptomycetaceae</taxon>
        <taxon>Streptomyces</taxon>
    </lineage>
</organism>
<evidence type="ECO:0000313" key="3">
    <source>
        <dbReference type="EMBL" id="MDP9611370.1"/>
    </source>
</evidence>
<feature type="transmembrane region" description="Helical" evidence="1">
    <location>
        <begin position="236"/>
        <end position="255"/>
    </location>
</feature>
<proteinExistence type="predicted"/>